<evidence type="ECO:0000313" key="1">
    <source>
        <dbReference type="EMBL" id="MFC5409710.1"/>
    </source>
</evidence>
<evidence type="ECO:0000313" key="2">
    <source>
        <dbReference type="Proteomes" id="UP001596106"/>
    </source>
</evidence>
<dbReference type="Proteomes" id="UP001596106">
    <property type="component" value="Unassembled WGS sequence"/>
</dbReference>
<reference evidence="2" key="1">
    <citation type="journal article" date="2019" name="Int. J. Syst. Evol. Microbiol.">
        <title>The Global Catalogue of Microorganisms (GCM) 10K type strain sequencing project: providing services to taxonomists for standard genome sequencing and annotation.</title>
        <authorList>
            <consortium name="The Broad Institute Genomics Platform"/>
            <consortium name="The Broad Institute Genome Sequencing Center for Infectious Disease"/>
            <person name="Wu L."/>
            <person name="Ma J."/>
        </authorList>
    </citation>
    <scope>NUCLEOTIDE SEQUENCE [LARGE SCALE GENOMIC DNA]</scope>
    <source>
        <strain evidence="2">CCUG 55250</strain>
    </source>
</reference>
<dbReference type="Gene3D" id="3.40.50.450">
    <property type="match status" value="1"/>
</dbReference>
<accession>A0ABW0IB04</accession>
<proteinExistence type="predicted"/>
<sequence>MLHTDCVRASTAPKGYKTESGSNPELAEYGLVESHSASYPVRTKQNVRDADGTVIFGDPESGGTRLTIETAQQVGKPHLVNPTAFELKEWLVKFEIRVLNVAGSRGSKLLAKQAEGIRETLRLALSEHSQ</sequence>
<comment type="caution">
    <text evidence="1">The sequence shown here is derived from an EMBL/GenBank/DDBJ whole genome shotgun (WGS) entry which is preliminary data.</text>
</comment>
<protein>
    <submittedName>
        <fullName evidence="1">YpsA SLOG family protein</fullName>
    </submittedName>
</protein>
<dbReference type="EMBL" id="JBHSMA010000002">
    <property type="protein sequence ID" value="MFC5409710.1"/>
    <property type="molecule type" value="Genomic_DNA"/>
</dbReference>
<name>A0ABW0IB04_9BACT</name>
<dbReference type="RefSeq" id="WP_379844586.1">
    <property type="nucleotide sequence ID" value="NZ_JBHSMA010000002.1"/>
</dbReference>
<keyword evidence="2" id="KW-1185">Reference proteome</keyword>
<gene>
    <name evidence="1" type="ORF">ACFPMF_10355</name>
</gene>
<dbReference type="Pfam" id="PF12694">
    <property type="entry name" value="cpYpsA"/>
    <property type="match status" value="1"/>
</dbReference>
<organism evidence="1 2">
    <name type="scientific">Larkinella bovis</name>
    <dbReference type="NCBI Taxonomy" id="683041"/>
    <lineage>
        <taxon>Bacteria</taxon>
        <taxon>Pseudomonadati</taxon>
        <taxon>Bacteroidota</taxon>
        <taxon>Cytophagia</taxon>
        <taxon>Cytophagales</taxon>
        <taxon>Spirosomataceae</taxon>
        <taxon>Larkinella</taxon>
    </lineage>
</organism>
<dbReference type="InterPro" id="IPR024755">
    <property type="entry name" value="cpYpsA"/>
</dbReference>